<protein>
    <recommendedName>
        <fullName evidence="2">eCIS core domain-containing protein</fullName>
    </recommendedName>
</protein>
<dbReference type="AlphaFoldDB" id="A0A2X0IQJ3"/>
<accession>A0A2X0IQJ3</accession>
<dbReference type="OrthoDB" id="9153660at2"/>
<feature type="domain" description="eCIS core" evidence="2">
    <location>
        <begin position="88"/>
        <end position="159"/>
    </location>
</feature>
<evidence type="ECO:0000259" key="2">
    <source>
        <dbReference type="Pfam" id="PF13699"/>
    </source>
</evidence>
<dbReference type="RefSeq" id="WP_111500729.1">
    <property type="nucleotide sequence ID" value="NZ_QKYN01000040.1"/>
</dbReference>
<dbReference type="Pfam" id="PF13699">
    <property type="entry name" value="eCIS_core"/>
    <property type="match status" value="1"/>
</dbReference>
<dbReference type="EMBL" id="QKYN01000040">
    <property type="protein sequence ID" value="RAG85461.1"/>
    <property type="molecule type" value="Genomic_DNA"/>
</dbReference>
<gene>
    <name evidence="3" type="ORF">DN069_11000</name>
</gene>
<reference evidence="3 4" key="1">
    <citation type="submission" date="2018-06" db="EMBL/GenBank/DDBJ databases">
        <title>Streptacidiphilus pinicola sp. nov., isolated from pine grove soil.</title>
        <authorList>
            <person name="Roh S.G."/>
            <person name="Park S."/>
            <person name="Kim M.-K."/>
            <person name="Yun B.-R."/>
            <person name="Park J."/>
            <person name="Kim M.J."/>
            <person name="Kim Y.S."/>
            <person name="Kim S.B."/>
        </authorList>
    </citation>
    <scope>NUCLEOTIDE SEQUENCE [LARGE SCALE GENOMIC DNA]</scope>
    <source>
        <strain evidence="3 4">MMS16-CNU450</strain>
    </source>
</reference>
<evidence type="ECO:0000313" key="3">
    <source>
        <dbReference type="EMBL" id="RAG85461.1"/>
    </source>
</evidence>
<evidence type="ECO:0000313" key="4">
    <source>
        <dbReference type="Proteomes" id="UP000248889"/>
    </source>
</evidence>
<dbReference type="InterPro" id="IPR025295">
    <property type="entry name" value="eCIS_core_dom"/>
</dbReference>
<proteinExistence type="predicted"/>
<keyword evidence="4" id="KW-1185">Reference proteome</keyword>
<organism evidence="3 4">
    <name type="scientific">Streptacidiphilus pinicola</name>
    <dbReference type="NCBI Taxonomy" id="2219663"/>
    <lineage>
        <taxon>Bacteria</taxon>
        <taxon>Bacillati</taxon>
        <taxon>Actinomycetota</taxon>
        <taxon>Actinomycetes</taxon>
        <taxon>Kitasatosporales</taxon>
        <taxon>Streptomycetaceae</taxon>
        <taxon>Streptacidiphilus</taxon>
    </lineage>
</organism>
<feature type="compositionally biased region" description="Basic and acidic residues" evidence="1">
    <location>
        <begin position="1"/>
        <end position="26"/>
    </location>
</feature>
<comment type="caution">
    <text evidence="3">The sequence shown here is derived from an EMBL/GenBank/DDBJ whole genome shotgun (WGS) entry which is preliminary data.</text>
</comment>
<sequence>MRVPAHDKAAAQARTDDPVRSLRGREPQQPSTAPRGVAELLALQRAAGNAAVTRTLASVQRSAAEQESEGRPVQRATAHQVLRSAGQPLQEPLRREMEFRLGADFSDVRIHTDPVAQRSAAEVGAHAYTSGHHVVLTDGGQDKHTLAHELTHVIQQRRGPVAGTDNGEGLSVSDPGDRFEREAETNATRVMAAHPPVQRAVSGQAHEAHEACEHAEGTTPVASGAPIAVQRKGFDEISGGLPAEPSAPTGGLFGKLQALTGNQARPDGPVAAKVRADIAAYDRDGNRDPMHCLMALSRIQHQLISAEGTAEGSSPFLAAAGRAVDAELALIRGQISRDDSFPEDARRPFRAMTDQGMLWNHPDWADSAAAFHMRGPSYFRELSELNRAGMAKEIARRGEQPWVADVRSRLTRALDNSVLCHYTPKSRAQVMLDHEQQIKSKTELLAADKDAPNNSEAYDRHGLANEGFVFFYLEVPNSPFRDSRFAGKDEPARVELPLTRSPLMSQGWLMLSDFAQREYPTLRTDPQDPGSLQSRLPTREEGFSDRFTRPVRRFDVGTGRAELDFDKVTSGMEQEPDRDRRGQMMFLASQAAADPHSAMTYGAAPGPQTAHPERLRSNTLMGSDIVPGLVERAIVEIQRIGEVDRHLADRLKAMSGNELLRFLLKDALRPQAMLPNTVSLAQARVVLSSGEELHPTPVPA</sequence>
<feature type="region of interest" description="Disordered" evidence="1">
    <location>
        <begin position="1"/>
        <end position="35"/>
    </location>
</feature>
<dbReference type="Proteomes" id="UP000248889">
    <property type="component" value="Unassembled WGS sequence"/>
</dbReference>
<evidence type="ECO:0000256" key="1">
    <source>
        <dbReference type="SAM" id="MobiDB-lite"/>
    </source>
</evidence>
<name>A0A2X0IQJ3_9ACTN</name>